<name>A0A0R2PTC1_9GAMM</name>
<feature type="transmembrane region" description="Helical" evidence="5">
    <location>
        <begin position="201"/>
        <end position="224"/>
    </location>
</feature>
<accession>A0A0R2PTC1</accession>
<evidence type="ECO:0000256" key="2">
    <source>
        <dbReference type="ARBA" id="ARBA00022692"/>
    </source>
</evidence>
<feature type="transmembrane region" description="Helical" evidence="5">
    <location>
        <begin position="348"/>
        <end position="368"/>
    </location>
</feature>
<comment type="subcellular location">
    <subcellularLocation>
        <location evidence="1">Membrane</location>
        <topology evidence="1">Multi-pass membrane protein</topology>
    </subcellularLocation>
</comment>
<dbReference type="GO" id="GO:0016020">
    <property type="term" value="C:membrane"/>
    <property type="evidence" value="ECO:0007669"/>
    <property type="project" value="UniProtKB-SubCell"/>
</dbReference>
<feature type="transmembrane region" description="Helical" evidence="5">
    <location>
        <begin position="95"/>
        <end position="118"/>
    </location>
</feature>
<dbReference type="NCBIfam" id="NF037982">
    <property type="entry name" value="Nramp_1"/>
    <property type="match status" value="1"/>
</dbReference>
<evidence type="ECO:0000256" key="5">
    <source>
        <dbReference type="SAM" id="Phobius"/>
    </source>
</evidence>
<dbReference type="Proteomes" id="UP000050874">
    <property type="component" value="Unassembled WGS sequence"/>
</dbReference>
<evidence type="ECO:0008006" key="8">
    <source>
        <dbReference type="Google" id="ProtNLM"/>
    </source>
</evidence>
<evidence type="ECO:0000256" key="4">
    <source>
        <dbReference type="ARBA" id="ARBA00023136"/>
    </source>
</evidence>
<sequence length="436" mass="47407">MNKAPTSLLQRLKFIGPSIIVTGSVVGSGSIALAPLLGAATGFTLLWWLLLSLWSKPLIQAEISRYVIATNQTFLEAFSDMPGPKTNLKGKKASWLVWFMFIGVVPSIAGMGGLAGAVAEAGHLMIPLLSVEVWVAASCAITWFILYLGSYQSLEKILLAMVSFFSVVTLIIAIAMQSTPYAISSEQIIAGLSFSFPFEHAALALAVFGFTGISYGEIMAYTYWCLEKGYAKHGNEAEEQKAWIKVMQTDVWATVFFVTVGTLPFFLLGAAVLHTLGLYPPPGGDIIQTLLNIFTTILGSWAKWFFIPLAFFVLFSTLLSGTAAFTRTISDYLISMGLVLEKVTTRKTLIQIVGFTIPLFSCIAYFLLPNPIMLLLIAGIWAAIGLPIINIGAIYLTNRLDPALQPKPATKLILWLTLILQLGMAALIIYTQVKAP</sequence>
<evidence type="ECO:0000313" key="7">
    <source>
        <dbReference type="Proteomes" id="UP000050874"/>
    </source>
</evidence>
<dbReference type="Pfam" id="PF01566">
    <property type="entry name" value="Nramp"/>
    <property type="match status" value="1"/>
</dbReference>
<evidence type="ECO:0000313" key="6">
    <source>
        <dbReference type="EMBL" id="KRO39325.1"/>
    </source>
</evidence>
<feature type="transmembrane region" description="Helical" evidence="5">
    <location>
        <begin position="412"/>
        <end position="433"/>
    </location>
</feature>
<dbReference type="AlphaFoldDB" id="A0A0R2PTC1"/>
<feature type="transmembrane region" description="Helical" evidence="5">
    <location>
        <begin position="374"/>
        <end position="396"/>
    </location>
</feature>
<keyword evidence="4 5" id="KW-0472">Membrane</keyword>
<protein>
    <recommendedName>
        <fullName evidence="8">Manganese transporter</fullName>
    </recommendedName>
</protein>
<keyword evidence="3 5" id="KW-1133">Transmembrane helix</keyword>
<feature type="transmembrane region" description="Helical" evidence="5">
    <location>
        <begin position="124"/>
        <end position="146"/>
    </location>
</feature>
<evidence type="ECO:0000256" key="1">
    <source>
        <dbReference type="ARBA" id="ARBA00004141"/>
    </source>
</evidence>
<evidence type="ECO:0000256" key="3">
    <source>
        <dbReference type="ARBA" id="ARBA00022989"/>
    </source>
</evidence>
<keyword evidence="2 5" id="KW-0812">Transmembrane</keyword>
<dbReference type="EMBL" id="LIAV01000223">
    <property type="protein sequence ID" value="KRO39325.1"/>
    <property type="molecule type" value="Genomic_DNA"/>
</dbReference>
<proteinExistence type="predicted"/>
<feature type="transmembrane region" description="Helical" evidence="5">
    <location>
        <begin position="251"/>
        <end position="273"/>
    </location>
</feature>
<dbReference type="InterPro" id="IPR001046">
    <property type="entry name" value="NRAMP_fam"/>
</dbReference>
<comment type="caution">
    <text evidence="6">The sequence shown here is derived from an EMBL/GenBank/DDBJ whole genome shotgun (WGS) entry which is preliminary data.</text>
</comment>
<dbReference type="GO" id="GO:0046873">
    <property type="term" value="F:metal ion transmembrane transporter activity"/>
    <property type="evidence" value="ECO:0007669"/>
    <property type="project" value="InterPro"/>
</dbReference>
<reference evidence="7" key="1">
    <citation type="submission" date="2015-10" db="EMBL/GenBank/DDBJ databases">
        <title>Metagenome-Assembled Genomes uncover a global brackish microbiome.</title>
        <authorList>
            <person name="Hugerth L.W."/>
            <person name="Larsson J."/>
            <person name="Alneberg J."/>
            <person name="Lindh M.V."/>
            <person name="Legrand C."/>
            <person name="Pinhassi J."/>
            <person name="Andersson A."/>
        </authorList>
    </citation>
    <scope>NUCLEOTIDE SEQUENCE [LARGE SCALE GENOMIC DNA]</scope>
</reference>
<organism evidence="6 7">
    <name type="scientific">SAR86 cluster bacterium BACL1 MAG-120920-bin57</name>
    <dbReference type="NCBI Taxonomy" id="1655571"/>
    <lineage>
        <taxon>Bacteria</taxon>
        <taxon>Pseudomonadati</taxon>
        <taxon>Pseudomonadota</taxon>
        <taxon>Gammaproteobacteria</taxon>
        <taxon>SAR86 cluster</taxon>
    </lineage>
</organism>
<feature type="transmembrane region" description="Helical" evidence="5">
    <location>
        <begin position="304"/>
        <end position="327"/>
    </location>
</feature>
<feature type="transmembrane region" description="Helical" evidence="5">
    <location>
        <begin position="37"/>
        <end position="55"/>
    </location>
</feature>
<gene>
    <name evidence="6" type="ORF">ABR63_00395</name>
</gene>
<feature type="transmembrane region" description="Helical" evidence="5">
    <location>
        <begin position="158"/>
        <end position="176"/>
    </location>
</feature>